<protein>
    <submittedName>
        <fullName evidence="3">Integration host factor subunit alpha</fullName>
    </submittedName>
</protein>
<keyword evidence="2" id="KW-0238">DNA-binding</keyword>
<comment type="similarity">
    <text evidence="1">Belongs to the bacterial histone-like protein family.</text>
</comment>
<evidence type="ECO:0000313" key="3">
    <source>
        <dbReference type="EMBL" id="ODS32532.1"/>
    </source>
</evidence>
<dbReference type="InterPro" id="IPR010992">
    <property type="entry name" value="IHF-like_DNA-bd_dom_sf"/>
</dbReference>
<dbReference type="GO" id="GO:0003677">
    <property type="term" value="F:DNA binding"/>
    <property type="evidence" value="ECO:0007669"/>
    <property type="project" value="UniProtKB-KW"/>
</dbReference>
<dbReference type="AlphaFoldDB" id="A0A1E3XA92"/>
<comment type="caution">
    <text evidence="3">The sequence shown here is derived from an EMBL/GenBank/DDBJ whole genome shotgun (WGS) entry which is preliminary data.</text>
</comment>
<evidence type="ECO:0000256" key="1">
    <source>
        <dbReference type="ARBA" id="ARBA00010529"/>
    </source>
</evidence>
<dbReference type="Gene3D" id="4.10.520.10">
    <property type="entry name" value="IHF-like DNA-binding proteins"/>
    <property type="match status" value="1"/>
</dbReference>
<sequence>MSKSISKKEFIQKLALKMNTNEKTSASWVDGVTDTLYETFREGQGVSLTGLGSFYMERRGYSCVFKFNPSQKIKKLLGWSSTYKGEI</sequence>
<dbReference type="Proteomes" id="UP000094056">
    <property type="component" value="Unassembled WGS sequence"/>
</dbReference>
<evidence type="ECO:0000313" key="4">
    <source>
        <dbReference type="Proteomes" id="UP000094056"/>
    </source>
</evidence>
<dbReference type="SUPFAM" id="SSF47729">
    <property type="entry name" value="IHF-like DNA-binding proteins"/>
    <property type="match status" value="1"/>
</dbReference>
<dbReference type="GO" id="GO:0030527">
    <property type="term" value="F:structural constituent of chromatin"/>
    <property type="evidence" value="ECO:0007669"/>
    <property type="project" value="InterPro"/>
</dbReference>
<evidence type="ECO:0000256" key="2">
    <source>
        <dbReference type="ARBA" id="ARBA00023125"/>
    </source>
</evidence>
<gene>
    <name evidence="3" type="primary">ihfA</name>
    <name evidence="3" type="ORF">SCARUB_02332</name>
</gene>
<accession>A0A1E3XA92</accession>
<dbReference type="Pfam" id="PF00216">
    <property type="entry name" value="Bac_DNA_binding"/>
    <property type="match status" value="1"/>
</dbReference>
<dbReference type="InterPro" id="IPR000119">
    <property type="entry name" value="Hist_DNA-bd"/>
</dbReference>
<reference evidence="3 4" key="1">
    <citation type="submission" date="2016-07" db="EMBL/GenBank/DDBJ databases">
        <title>Draft genome of Scalindua rubra, obtained from a brine-seawater interface in the Red Sea, sheds light on salt adaptation in anammox bacteria.</title>
        <authorList>
            <person name="Speth D.R."/>
            <person name="Lagkouvardos I."/>
            <person name="Wang Y."/>
            <person name="Qian P.-Y."/>
            <person name="Dutilh B.E."/>
            <person name="Jetten M.S."/>
        </authorList>
    </citation>
    <scope>NUCLEOTIDE SEQUENCE [LARGE SCALE GENOMIC DNA]</scope>
    <source>
        <strain evidence="3">BSI-1</strain>
    </source>
</reference>
<proteinExistence type="inferred from homology"/>
<dbReference type="EMBL" id="MAYW01000058">
    <property type="protein sequence ID" value="ODS32532.1"/>
    <property type="molecule type" value="Genomic_DNA"/>
</dbReference>
<name>A0A1E3XA92_9BACT</name>
<organism evidence="3 4">
    <name type="scientific">Candidatus Scalindua rubra</name>
    <dbReference type="NCBI Taxonomy" id="1872076"/>
    <lineage>
        <taxon>Bacteria</taxon>
        <taxon>Pseudomonadati</taxon>
        <taxon>Planctomycetota</taxon>
        <taxon>Candidatus Brocadiia</taxon>
        <taxon>Candidatus Brocadiales</taxon>
        <taxon>Candidatus Scalinduaceae</taxon>
        <taxon>Candidatus Scalindua</taxon>
    </lineage>
</organism>